<comment type="caution">
    <text evidence="1">The sequence shown here is derived from an EMBL/GenBank/DDBJ whole genome shotgun (WGS) entry which is preliminary data.</text>
</comment>
<proteinExistence type="predicted"/>
<dbReference type="AlphaFoldDB" id="A0AAE0Y645"/>
<gene>
    <name evidence="1" type="ORF">RRG08_058487</name>
</gene>
<protein>
    <submittedName>
        <fullName evidence="1">Uncharacterized protein</fullName>
    </submittedName>
</protein>
<dbReference type="EMBL" id="JAWDGP010006855">
    <property type="protein sequence ID" value="KAK3734332.1"/>
    <property type="molecule type" value="Genomic_DNA"/>
</dbReference>
<sequence length="90" mass="9993">MSATGGQKQLLSPKLDIWGFGGTDSWTLKSKRRDEDKLTKMEIERKILGRRVAHLGGLCHFGPCYLLHVVAIIPSLDNPQSIMTPGSPQY</sequence>
<reference evidence="1" key="1">
    <citation type="journal article" date="2023" name="G3 (Bethesda)">
        <title>A reference genome for the long-term kleptoplast-retaining sea slug Elysia crispata morphotype clarki.</title>
        <authorList>
            <person name="Eastman K.E."/>
            <person name="Pendleton A.L."/>
            <person name="Shaikh M.A."/>
            <person name="Suttiyut T."/>
            <person name="Ogas R."/>
            <person name="Tomko P."/>
            <person name="Gavelis G."/>
            <person name="Widhalm J.R."/>
            <person name="Wisecaver J.H."/>
        </authorList>
    </citation>
    <scope>NUCLEOTIDE SEQUENCE</scope>
    <source>
        <strain evidence="1">ECLA1</strain>
    </source>
</reference>
<dbReference type="Proteomes" id="UP001283361">
    <property type="component" value="Unassembled WGS sequence"/>
</dbReference>
<keyword evidence="2" id="KW-1185">Reference proteome</keyword>
<name>A0AAE0Y645_9GAST</name>
<accession>A0AAE0Y645</accession>
<evidence type="ECO:0000313" key="1">
    <source>
        <dbReference type="EMBL" id="KAK3734332.1"/>
    </source>
</evidence>
<organism evidence="1 2">
    <name type="scientific">Elysia crispata</name>
    <name type="common">lettuce slug</name>
    <dbReference type="NCBI Taxonomy" id="231223"/>
    <lineage>
        <taxon>Eukaryota</taxon>
        <taxon>Metazoa</taxon>
        <taxon>Spiralia</taxon>
        <taxon>Lophotrochozoa</taxon>
        <taxon>Mollusca</taxon>
        <taxon>Gastropoda</taxon>
        <taxon>Heterobranchia</taxon>
        <taxon>Euthyneura</taxon>
        <taxon>Panpulmonata</taxon>
        <taxon>Sacoglossa</taxon>
        <taxon>Placobranchoidea</taxon>
        <taxon>Plakobranchidae</taxon>
        <taxon>Elysia</taxon>
    </lineage>
</organism>
<evidence type="ECO:0000313" key="2">
    <source>
        <dbReference type="Proteomes" id="UP001283361"/>
    </source>
</evidence>